<comment type="caution">
    <text evidence="1">The sequence shown here is derived from an EMBL/GenBank/DDBJ whole genome shotgun (WGS) entry which is preliminary data.</text>
</comment>
<dbReference type="AlphaFoldDB" id="A0A918C020"/>
<dbReference type="Proteomes" id="UP000603865">
    <property type="component" value="Unassembled WGS sequence"/>
</dbReference>
<dbReference type="EMBL" id="BMQL01000004">
    <property type="protein sequence ID" value="GGR00032.1"/>
    <property type="molecule type" value="Genomic_DNA"/>
</dbReference>
<gene>
    <name evidence="1" type="ORF">GCM10008957_10890</name>
</gene>
<name>A0A918C020_9DEIO</name>
<protein>
    <recommendedName>
        <fullName evidence="3">N-acetyltransferase domain-containing protein</fullName>
    </recommendedName>
</protein>
<dbReference type="RefSeq" id="WP_229775902.1">
    <property type="nucleotide sequence ID" value="NZ_BMQL01000004.1"/>
</dbReference>
<sequence>MPPVSVDSLPSPAALAAVTLAMQHPLTRRWVPDEQRLLLLADAHEDDLELATSLEIAAMRAAHFSFDQLGPEQYLDRWTAASSDLSALLSIRFEGLDRTRPFVNVSGLSRPWTMADLPALQQAALGVFGAFGPRSLRLFSAEPIDAFPGLGRDRRFLAAPVADLVTAGADIPSELTLRPTLDDTHLHAAQAAYAATDAQYPAHARQASVLEAEQLAEAVEAGTLFDVLVGGVWAGYVGTLSHIKLGLPADSIQELLLIPAFRGRGYGPHLTTLLARALPDTGRILFGTIHADNRGAREAALRAGRLDVGGWVNAALVQSS</sequence>
<reference evidence="1" key="2">
    <citation type="submission" date="2020-09" db="EMBL/GenBank/DDBJ databases">
        <authorList>
            <person name="Sun Q."/>
            <person name="Ohkuma M."/>
        </authorList>
    </citation>
    <scope>NUCLEOTIDE SEQUENCE</scope>
    <source>
        <strain evidence="1">JCM 31311</strain>
    </source>
</reference>
<evidence type="ECO:0000313" key="1">
    <source>
        <dbReference type="EMBL" id="GGR00032.1"/>
    </source>
</evidence>
<organism evidence="1 2">
    <name type="scientific">Deinococcus ruber</name>
    <dbReference type="NCBI Taxonomy" id="1848197"/>
    <lineage>
        <taxon>Bacteria</taxon>
        <taxon>Thermotogati</taxon>
        <taxon>Deinococcota</taxon>
        <taxon>Deinococci</taxon>
        <taxon>Deinococcales</taxon>
        <taxon>Deinococcaceae</taxon>
        <taxon>Deinococcus</taxon>
    </lineage>
</organism>
<evidence type="ECO:0000313" key="2">
    <source>
        <dbReference type="Proteomes" id="UP000603865"/>
    </source>
</evidence>
<accession>A0A918C020</accession>
<dbReference type="InterPro" id="IPR016181">
    <property type="entry name" value="Acyl_CoA_acyltransferase"/>
</dbReference>
<evidence type="ECO:0008006" key="3">
    <source>
        <dbReference type="Google" id="ProtNLM"/>
    </source>
</evidence>
<reference evidence="1" key="1">
    <citation type="journal article" date="2014" name="Int. J. Syst. Evol. Microbiol.">
        <title>Complete genome sequence of Corynebacterium casei LMG S-19264T (=DSM 44701T), isolated from a smear-ripened cheese.</title>
        <authorList>
            <consortium name="US DOE Joint Genome Institute (JGI-PGF)"/>
            <person name="Walter F."/>
            <person name="Albersmeier A."/>
            <person name="Kalinowski J."/>
            <person name="Ruckert C."/>
        </authorList>
    </citation>
    <scope>NUCLEOTIDE SEQUENCE</scope>
    <source>
        <strain evidence="1">JCM 31311</strain>
    </source>
</reference>
<proteinExistence type="predicted"/>
<keyword evidence="2" id="KW-1185">Reference proteome</keyword>
<dbReference type="Gene3D" id="3.40.630.30">
    <property type="match status" value="1"/>
</dbReference>
<dbReference type="SUPFAM" id="SSF55729">
    <property type="entry name" value="Acyl-CoA N-acyltransferases (Nat)"/>
    <property type="match status" value="1"/>
</dbReference>